<dbReference type="CDD" id="cd08195">
    <property type="entry name" value="DHQS"/>
    <property type="match status" value="1"/>
</dbReference>
<dbReference type="STRING" id="44252.DJ90_3186"/>
<accession>A0A090ZGF3</accession>
<feature type="binding site" evidence="17">
    <location>
        <position position="266"/>
    </location>
    <ligand>
        <name>Zn(2+)</name>
        <dbReference type="ChEBI" id="CHEBI:29105"/>
    </ligand>
</feature>
<keyword evidence="16 17" id="KW-0170">Cobalt</keyword>
<comment type="catalytic activity">
    <reaction evidence="1 17">
        <text>7-phospho-2-dehydro-3-deoxy-D-arabino-heptonate = 3-dehydroquinate + phosphate</text>
        <dbReference type="Rhea" id="RHEA:21968"/>
        <dbReference type="ChEBI" id="CHEBI:32364"/>
        <dbReference type="ChEBI" id="CHEBI:43474"/>
        <dbReference type="ChEBI" id="CHEBI:58394"/>
        <dbReference type="EC" id="4.2.3.4"/>
    </reaction>
</comment>
<comment type="caution">
    <text evidence="17">Lacks conserved residue(s) required for the propagation of feature annotation.</text>
</comment>
<proteinExistence type="inferred from homology"/>
<comment type="cofactor">
    <cofactor evidence="2 17">
        <name>NAD(+)</name>
        <dbReference type="ChEBI" id="CHEBI:57540"/>
    </cofactor>
</comment>
<feature type="binding site" evidence="17">
    <location>
        <position position="153"/>
    </location>
    <ligand>
        <name>NAD(+)</name>
        <dbReference type="ChEBI" id="CHEBI:57540"/>
    </ligand>
</feature>
<keyword evidence="10 17" id="KW-0479">Metal-binding</keyword>
<evidence type="ECO:0000256" key="8">
    <source>
        <dbReference type="ARBA" id="ARBA00022490"/>
    </source>
</evidence>
<keyword evidence="8 17" id="KW-0963">Cytoplasm</keyword>
<dbReference type="FunFam" id="3.40.50.1970:FF:000001">
    <property type="entry name" value="3-dehydroquinate synthase"/>
    <property type="match status" value="1"/>
</dbReference>
<feature type="domain" description="3-dehydroquinate synthase C-terminal" evidence="19">
    <location>
        <begin position="183"/>
        <end position="325"/>
    </location>
</feature>
<evidence type="ECO:0000256" key="5">
    <source>
        <dbReference type="ARBA" id="ARBA00005412"/>
    </source>
</evidence>
<reference evidence="21 23" key="2">
    <citation type="submission" date="2019-11" db="EMBL/GenBank/DDBJ databases">
        <title>Draft genome sequences of five Paenibacillus species of dairy origin.</title>
        <authorList>
            <person name="Olajide A.M."/>
            <person name="Chen S."/>
            <person name="Lapointe G."/>
        </authorList>
    </citation>
    <scope>NUCLEOTIDE SEQUENCE [LARGE SCALE GENOMIC DNA]</scope>
    <source>
        <strain evidence="21 23">3CT49</strain>
    </source>
</reference>
<feature type="binding site" evidence="17">
    <location>
        <position position="186"/>
    </location>
    <ligand>
        <name>Zn(2+)</name>
        <dbReference type="ChEBI" id="CHEBI:29105"/>
    </ligand>
</feature>
<dbReference type="UniPathway" id="UPA00053">
    <property type="reaction ID" value="UER00085"/>
</dbReference>
<evidence type="ECO:0000256" key="12">
    <source>
        <dbReference type="ARBA" id="ARBA00022833"/>
    </source>
</evidence>
<evidence type="ECO:0000256" key="2">
    <source>
        <dbReference type="ARBA" id="ARBA00001911"/>
    </source>
</evidence>
<dbReference type="InterPro" id="IPR056179">
    <property type="entry name" value="DHQS_C"/>
</dbReference>
<evidence type="ECO:0000256" key="4">
    <source>
        <dbReference type="ARBA" id="ARBA00004661"/>
    </source>
</evidence>
<dbReference type="AlphaFoldDB" id="A0A090ZGF3"/>
<sequence length="367" mass="39628">MRTLQVDLGERSYPIYIGGGLLGKAGEFFENHQLSKKSPVLLVTDEHVAPLYLETVESSLQASGYTTVSKVVKAGEKSKSLDVYEDVMTTAIEGGLDRRSAVVALGGGVVGDLAGFVAASYMRGVPFVQMPTTILAHDSSVGGKVAVNHRLAKNMIGAFHQPEMVLYDVDSLQSLPPRDVRAGLSEMVKHGLIWDAEFAAWCREHASELLALDPEALGFGLTQGCAIKAKVVSVDEREQGLRAILNLGHTLGHAIEAIGGYGEFLHGEAISIGMAAAAKLAVNRGRDAALYQETVALLQRFELPTAMPRHLDEEKLIGAMMHDKKFKEQQLVFILPVAIGQVEIVSDVALGEVRRVIAELKEEEPHV</sequence>
<dbReference type="Proteomes" id="UP000029278">
    <property type="component" value="Unassembled WGS sequence"/>
</dbReference>
<dbReference type="EMBL" id="WNZZ01000011">
    <property type="protein sequence ID" value="MUG23973.1"/>
    <property type="molecule type" value="Genomic_DNA"/>
</dbReference>
<dbReference type="InterPro" id="IPR030960">
    <property type="entry name" value="DHQS/DOIS_N"/>
</dbReference>
<comment type="subcellular location">
    <subcellularLocation>
        <location evidence="3 17">Cytoplasm</location>
    </subcellularLocation>
</comment>
<feature type="binding site" evidence="17">
    <location>
        <begin position="132"/>
        <end position="133"/>
    </location>
    <ligand>
        <name>NAD(+)</name>
        <dbReference type="ChEBI" id="CHEBI:57540"/>
    </ligand>
</feature>
<comment type="pathway">
    <text evidence="4 17">Metabolic intermediate biosynthesis; chorismate biosynthesis; chorismate from D-erythrose 4-phosphate and phosphoenolpyruvate: step 2/7.</text>
</comment>
<dbReference type="PIRSF" id="PIRSF001455">
    <property type="entry name" value="DHQ_synth"/>
    <property type="match status" value="1"/>
</dbReference>
<dbReference type="GO" id="GO:0046872">
    <property type="term" value="F:metal ion binding"/>
    <property type="evidence" value="ECO:0007669"/>
    <property type="project" value="UniProtKB-KW"/>
</dbReference>
<evidence type="ECO:0000313" key="23">
    <source>
        <dbReference type="Proteomes" id="UP000442469"/>
    </source>
</evidence>
<dbReference type="Gene3D" id="1.20.1090.10">
    <property type="entry name" value="Dehydroquinate synthase-like - alpha domain"/>
    <property type="match status" value="1"/>
</dbReference>
<feature type="binding site" evidence="17">
    <location>
        <position position="144"/>
    </location>
    <ligand>
        <name>NAD(+)</name>
        <dbReference type="ChEBI" id="CHEBI:57540"/>
    </ligand>
</feature>
<keyword evidence="9 17" id="KW-0028">Amino-acid biosynthesis</keyword>
<feature type="binding site" evidence="17">
    <location>
        <begin position="108"/>
        <end position="112"/>
    </location>
    <ligand>
        <name>NAD(+)</name>
        <dbReference type="ChEBI" id="CHEBI:57540"/>
    </ligand>
</feature>
<evidence type="ECO:0000313" key="22">
    <source>
        <dbReference type="Proteomes" id="UP000029278"/>
    </source>
</evidence>
<comment type="similarity">
    <text evidence="5 17">Belongs to the sugar phosphate cyclases superfamily. Dehydroquinate synthase family.</text>
</comment>
<evidence type="ECO:0000256" key="15">
    <source>
        <dbReference type="ARBA" id="ARBA00023239"/>
    </source>
</evidence>
<comment type="cofactor">
    <cofactor evidence="17">
        <name>Co(2+)</name>
        <dbReference type="ChEBI" id="CHEBI:48828"/>
    </cofactor>
    <cofactor evidence="17">
        <name>Zn(2+)</name>
        <dbReference type="ChEBI" id="CHEBI:29105"/>
    </cofactor>
    <text evidence="17">Binds 1 divalent metal cation per subunit. Can use either Co(2+) or Zn(2+).</text>
</comment>
<keyword evidence="11 17" id="KW-0547">Nucleotide-binding</keyword>
<evidence type="ECO:0000256" key="10">
    <source>
        <dbReference type="ARBA" id="ARBA00022723"/>
    </source>
</evidence>
<dbReference type="HOGENOM" id="CLU_001201_0_2_9"/>
<dbReference type="GeneID" id="77006525"/>
<dbReference type="InterPro" id="IPR030963">
    <property type="entry name" value="DHQ_synth_fam"/>
</dbReference>
<name>A0A090ZGF3_PAEMA</name>
<dbReference type="PANTHER" id="PTHR43622">
    <property type="entry name" value="3-DEHYDROQUINATE SYNTHASE"/>
    <property type="match status" value="1"/>
</dbReference>
<reference evidence="20 22" key="1">
    <citation type="submission" date="2014-04" db="EMBL/GenBank/DDBJ databases">
        <authorList>
            <person name="Bishop-Lilly K.A."/>
            <person name="Broomall S.M."/>
            <person name="Chain P.S."/>
            <person name="Chertkov O."/>
            <person name="Coyne S.R."/>
            <person name="Daligault H.E."/>
            <person name="Davenport K.W."/>
            <person name="Erkkila T."/>
            <person name="Frey K.G."/>
            <person name="Gibbons H.S."/>
            <person name="Gu W."/>
            <person name="Jaissle J."/>
            <person name="Johnson S.L."/>
            <person name="Koroleva G.I."/>
            <person name="Ladner J.T."/>
            <person name="Lo C.-C."/>
            <person name="Minogue T.D."/>
            <person name="Munk C."/>
            <person name="Palacios G.F."/>
            <person name="Redden C.L."/>
            <person name="Rosenzweig C.N."/>
            <person name="Scholz M.B."/>
            <person name="Teshima H."/>
            <person name="Xu Y."/>
        </authorList>
    </citation>
    <scope>NUCLEOTIDE SEQUENCE [LARGE SCALE GENOMIC DNA]</scope>
    <source>
        <strain evidence="20 22">8244</strain>
    </source>
</reference>
<feature type="domain" description="3-dehydroquinate synthase N-terminal" evidence="18">
    <location>
        <begin position="71"/>
        <end position="181"/>
    </location>
</feature>
<dbReference type="SUPFAM" id="SSF56796">
    <property type="entry name" value="Dehydroquinate synthase-like"/>
    <property type="match status" value="1"/>
</dbReference>
<dbReference type="EC" id="4.2.3.4" evidence="6 17"/>
<evidence type="ECO:0000259" key="18">
    <source>
        <dbReference type="Pfam" id="PF01761"/>
    </source>
</evidence>
<evidence type="ECO:0000256" key="14">
    <source>
        <dbReference type="ARBA" id="ARBA00023141"/>
    </source>
</evidence>
<dbReference type="InterPro" id="IPR050071">
    <property type="entry name" value="Dehydroquinate_synthase"/>
</dbReference>
<dbReference type="GO" id="GO:0000166">
    <property type="term" value="F:nucleotide binding"/>
    <property type="evidence" value="ECO:0007669"/>
    <property type="project" value="UniProtKB-KW"/>
</dbReference>
<dbReference type="NCBIfam" id="TIGR01357">
    <property type="entry name" value="aroB"/>
    <property type="match status" value="1"/>
</dbReference>
<evidence type="ECO:0000256" key="13">
    <source>
        <dbReference type="ARBA" id="ARBA00023027"/>
    </source>
</evidence>
<evidence type="ECO:0000256" key="6">
    <source>
        <dbReference type="ARBA" id="ARBA00013031"/>
    </source>
</evidence>
<dbReference type="OrthoDB" id="9806583at2"/>
<dbReference type="GO" id="GO:0009423">
    <property type="term" value="P:chorismate biosynthetic process"/>
    <property type="evidence" value="ECO:0007669"/>
    <property type="project" value="UniProtKB-UniRule"/>
</dbReference>
<evidence type="ECO:0000313" key="21">
    <source>
        <dbReference type="EMBL" id="MUG23973.1"/>
    </source>
</evidence>
<keyword evidence="22" id="KW-1185">Reference proteome</keyword>
<dbReference type="Proteomes" id="UP000442469">
    <property type="component" value="Unassembled WGS sequence"/>
</dbReference>
<dbReference type="Pfam" id="PF01761">
    <property type="entry name" value="DHQ_synthase"/>
    <property type="match status" value="1"/>
</dbReference>
<comment type="function">
    <text evidence="17">Catalyzes the conversion of 3-deoxy-D-arabino-heptulosonate 7-phosphate (DAHP) to dehydroquinate (DHQ).</text>
</comment>
<evidence type="ECO:0000256" key="1">
    <source>
        <dbReference type="ARBA" id="ARBA00001393"/>
    </source>
</evidence>
<comment type="caution">
    <text evidence="20">The sequence shown here is derived from an EMBL/GenBank/DDBJ whole genome shotgun (WGS) entry which is preliminary data.</text>
</comment>
<evidence type="ECO:0000256" key="7">
    <source>
        <dbReference type="ARBA" id="ARBA00017684"/>
    </source>
</evidence>
<evidence type="ECO:0000256" key="17">
    <source>
        <dbReference type="HAMAP-Rule" id="MF_00110"/>
    </source>
</evidence>
<dbReference type="PANTHER" id="PTHR43622:SF7">
    <property type="entry name" value="3-DEHYDROQUINATE SYNTHASE, CHLOROPLASTIC"/>
    <property type="match status" value="1"/>
</dbReference>
<evidence type="ECO:0000256" key="3">
    <source>
        <dbReference type="ARBA" id="ARBA00004496"/>
    </source>
</evidence>
<dbReference type="EMBL" id="JMQA01000022">
    <property type="protein sequence ID" value="KFN09478.1"/>
    <property type="molecule type" value="Genomic_DNA"/>
</dbReference>
<protein>
    <recommendedName>
        <fullName evidence="7 17">3-dehydroquinate synthase</fullName>
        <shortName evidence="17">DHQS</shortName>
        <ecNumber evidence="6 17">4.2.3.4</ecNumber>
    </recommendedName>
</protein>
<dbReference type="GO" id="GO:0008652">
    <property type="term" value="P:amino acid biosynthetic process"/>
    <property type="evidence" value="ECO:0007669"/>
    <property type="project" value="UniProtKB-KW"/>
</dbReference>
<gene>
    <name evidence="17 20" type="primary">aroB</name>
    <name evidence="20" type="ORF">DJ90_3186</name>
    <name evidence="21" type="ORF">GNQ08_16400</name>
</gene>
<dbReference type="GO" id="GO:0003856">
    <property type="term" value="F:3-dehydroquinate synthase activity"/>
    <property type="evidence" value="ECO:0007669"/>
    <property type="project" value="UniProtKB-UniRule"/>
</dbReference>
<keyword evidence="14 17" id="KW-0057">Aromatic amino acid biosynthesis</keyword>
<evidence type="ECO:0000313" key="20">
    <source>
        <dbReference type="EMBL" id="KFN09478.1"/>
    </source>
</evidence>
<evidence type="ECO:0000256" key="11">
    <source>
        <dbReference type="ARBA" id="ARBA00022741"/>
    </source>
</evidence>
<evidence type="ECO:0000256" key="16">
    <source>
        <dbReference type="ARBA" id="ARBA00023285"/>
    </source>
</evidence>
<dbReference type="HAMAP" id="MF_00110">
    <property type="entry name" value="DHQ_synthase"/>
    <property type="match status" value="1"/>
</dbReference>
<dbReference type="PATRIC" id="fig|44252.3.peg.2322"/>
<dbReference type="Pfam" id="PF24621">
    <property type="entry name" value="DHQS_C"/>
    <property type="match status" value="1"/>
</dbReference>
<organism evidence="20 22">
    <name type="scientific">Paenibacillus macerans</name>
    <name type="common">Bacillus macerans</name>
    <dbReference type="NCBI Taxonomy" id="44252"/>
    <lineage>
        <taxon>Bacteria</taxon>
        <taxon>Bacillati</taxon>
        <taxon>Bacillota</taxon>
        <taxon>Bacilli</taxon>
        <taxon>Bacillales</taxon>
        <taxon>Paenibacillaceae</taxon>
        <taxon>Paenibacillus</taxon>
    </lineage>
</organism>
<keyword evidence="12 17" id="KW-0862">Zinc</keyword>
<dbReference type="GO" id="GO:0009073">
    <property type="term" value="P:aromatic amino acid family biosynthetic process"/>
    <property type="evidence" value="ECO:0007669"/>
    <property type="project" value="UniProtKB-KW"/>
</dbReference>
<keyword evidence="15 17" id="KW-0456">Lyase</keyword>
<dbReference type="Gene3D" id="3.40.50.1970">
    <property type="match status" value="1"/>
</dbReference>
<evidence type="ECO:0000256" key="9">
    <source>
        <dbReference type="ARBA" id="ARBA00022605"/>
    </source>
</evidence>
<keyword evidence="13 17" id="KW-0520">NAD</keyword>
<dbReference type="InterPro" id="IPR016037">
    <property type="entry name" value="DHQ_synth_AroB"/>
</dbReference>
<evidence type="ECO:0000259" key="19">
    <source>
        <dbReference type="Pfam" id="PF24621"/>
    </source>
</evidence>
<feature type="binding site" evidence="17">
    <location>
        <position position="249"/>
    </location>
    <ligand>
        <name>Zn(2+)</name>
        <dbReference type="ChEBI" id="CHEBI:29105"/>
    </ligand>
</feature>
<dbReference type="RefSeq" id="WP_036621941.1">
    <property type="nucleotide sequence ID" value="NZ_BGML01000006.1"/>
</dbReference>
<dbReference type="GO" id="GO:0005737">
    <property type="term" value="C:cytoplasm"/>
    <property type="evidence" value="ECO:0007669"/>
    <property type="project" value="UniProtKB-SubCell"/>
</dbReference>